<accession>A0ABT3U4U3</accession>
<dbReference type="Pfam" id="PF12836">
    <property type="entry name" value="HHH_3"/>
    <property type="match status" value="1"/>
</dbReference>
<feature type="domain" description="Helix-hairpin-helix DNA-binding motif class 1" evidence="3">
    <location>
        <begin position="330"/>
        <end position="349"/>
    </location>
</feature>
<feature type="region of interest" description="Disordered" evidence="1">
    <location>
        <begin position="1"/>
        <end position="116"/>
    </location>
</feature>
<feature type="compositionally biased region" description="Basic residues" evidence="1">
    <location>
        <begin position="31"/>
        <end position="54"/>
    </location>
</feature>
<evidence type="ECO:0000313" key="4">
    <source>
        <dbReference type="EMBL" id="MCX3064355.1"/>
    </source>
</evidence>
<keyword evidence="4" id="KW-0238">DNA-binding</keyword>
<dbReference type="Pfam" id="PF10531">
    <property type="entry name" value="SLBB"/>
    <property type="match status" value="1"/>
</dbReference>
<reference evidence="4" key="1">
    <citation type="submission" date="2022-10" db="EMBL/GenBank/DDBJ databases">
        <title>Streptomyces beihaiensis sp. nov., a chitin degrading actinobacterium, isolated from shrimp pond soil.</title>
        <authorList>
            <person name="Xie J."/>
            <person name="Shen N."/>
        </authorList>
    </citation>
    <scope>NUCLEOTIDE SEQUENCE</scope>
    <source>
        <strain evidence="4">GXMU-J5</strain>
    </source>
</reference>
<feature type="compositionally biased region" description="Low complexity" evidence="1">
    <location>
        <begin position="104"/>
        <end position="116"/>
    </location>
</feature>
<feature type="compositionally biased region" description="Basic residues" evidence="1">
    <location>
        <begin position="1"/>
        <end position="13"/>
    </location>
</feature>
<feature type="domain" description="Helix-hairpin-helix DNA-binding motif class 1" evidence="3">
    <location>
        <begin position="300"/>
        <end position="319"/>
    </location>
</feature>
<dbReference type="Gene3D" id="1.10.150.320">
    <property type="entry name" value="Photosystem II 12 kDa extrinsic protein"/>
    <property type="match status" value="1"/>
</dbReference>
<dbReference type="InterPro" id="IPR010994">
    <property type="entry name" value="RuvA_2-like"/>
</dbReference>
<dbReference type="GO" id="GO:0003677">
    <property type="term" value="F:DNA binding"/>
    <property type="evidence" value="ECO:0007669"/>
    <property type="project" value="UniProtKB-KW"/>
</dbReference>
<feature type="transmembrane region" description="Helical" evidence="2">
    <location>
        <begin position="147"/>
        <end position="166"/>
    </location>
</feature>
<comment type="caution">
    <text evidence="4">The sequence shown here is derived from an EMBL/GenBank/DDBJ whole genome shotgun (WGS) entry which is preliminary data.</text>
</comment>
<keyword evidence="2" id="KW-0812">Transmembrane</keyword>
<dbReference type="Gene3D" id="3.10.560.10">
    <property type="entry name" value="Outer membrane lipoprotein wza domain like"/>
    <property type="match status" value="1"/>
</dbReference>
<dbReference type="InterPro" id="IPR051675">
    <property type="entry name" value="Endo/Exo/Phosphatase_dom_1"/>
</dbReference>
<dbReference type="SUPFAM" id="SSF47781">
    <property type="entry name" value="RuvA domain 2-like"/>
    <property type="match status" value="1"/>
</dbReference>
<evidence type="ECO:0000256" key="2">
    <source>
        <dbReference type="SAM" id="Phobius"/>
    </source>
</evidence>
<evidence type="ECO:0000313" key="5">
    <source>
        <dbReference type="Proteomes" id="UP001163064"/>
    </source>
</evidence>
<dbReference type="PANTHER" id="PTHR21180:SF32">
    <property type="entry name" value="ENDONUCLEASE_EXONUCLEASE_PHOSPHATASE FAMILY DOMAIN-CONTAINING PROTEIN 1"/>
    <property type="match status" value="1"/>
</dbReference>
<name>A0ABT3U4U3_9ACTN</name>
<evidence type="ECO:0000256" key="1">
    <source>
        <dbReference type="SAM" id="MobiDB-lite"/>
    </source>
</evidence>
<gene>
    <name evidence="4" type="ORF">OFY01_32330</name>
</gene>
<keyword evidence="2" id="KW-1133">Transmembrane helix</keyword>
<evidence type="ECO:0000259" key="3">
    <source>
        <dbReference type="SMART" id="SM00278"/>
    </source>
</evidence>
<sequence length="352" mass="36658">MDLRTRSHTHAHPAHATSGPGRDRAGDGRAPNRRPRGSHHLRSRHLRRRARRRRVEQERTRLRAEALFAPPSKTNGPGASAALPREPTRRDEPAGPPERKATSPATEAAVPGGEAAVASRRARTVAAVRDRLPLWLQARCGVERRGAVALAVLLGAVALFAVQHFWSGRTQPVRAPEVVRAAPRSVGAAADAAGGGVPSAPASAPGPVASGGAEIVVDVSGKVRRPGIRRLPAGARVADALRAAGGIRPGTDTAGLNKARLLMDGEQVLVGEPAGVAPPAGPAPGGGSTGPIALNTATVEQLDSLPGVGPVLARHIVDYRTQHGGFRSVDELREVDGIGPSRFDDLHDLVRP</sequence>
<feature type="compositionally biased region" description="Basic and acidic residues" evidence="1">
    <location>
        <begin position="86"/>
        <end position="101"/>
    </location>
</feature>
<dbReference type="PANTHER" id="PTHR21180">
    <property type="entry name" value="ENDONUCLEASE/EXONUCLEASE/PHOSPHATASE FAMILY DOMAIN-CONTAINING PROTEIN 1"/>
    <property type="match status" value="1"/>
</dbReference>
<keyword evidence="5" id="KW-1185">Reference proteome</keyword>
<dbReference type="SMART" id="SM00278">
    <property type="entry name" value="HhH1"/>
    <property type="match status" value="2"/>
</dbReference>
<organism evidence="4 5">
    <name type="scientific">Streptomyces beihaiensis</name>
    <dbReference type="NCBI Taxonomy" id="2984495"/>
    <lineage>
        <taxon>Bacteria</taxon>
        <taxon>Bacillati</taxon>
        <taxon>Actinomycetota</taxon>
        <taxon>Actinomycetes</taxon>
        <taxon>Kitasatosporales</taxon>
        <taxon>Streptomycetaceae</taxon>
        <taxon>Streptomyces</taxon>
    </lineage>
</organism>
<feature type="compositionally biased region" description="Basic and acidic residues" evidence="1">
    <location>
        <begin position="55"/>
        <end position="64"/>
    </location>
</feature>
<keyword evidence="2" id="KW-0472">Membrane</keyword>
<dbReference type="EMBL" id="JAPHNL010000342">
    <property type="protein sequence ID" value="MCX3064355.1"/>
    <property type="molecule type" value="Genomic_DNA"/>
</dbReference>
<dbReference type="InterPro" id="IPR003583">
    <property type="entry name" value="Hlx-hairpin-Hlx_DNA-bd_motif"/>
</dbReference>
<dbReference type="InterPro" id="IPR019554">
    <property type="entry name" value="Soluble_ligand-bd"/>
</dbReference>
<protein>
    <submittedName>
        <fullName evidence="4">ComEA family DNA-binding protein</fullName>
    </submittedName>
</protein>
<proteinExistence type="predicted"/>
<dbReference type="Proteomes" id="UP001163064">
    <property type="component" value="Unassembled WGS sequence"/>
</dbReference>